<dbReference type="PROSITE" id="PS50297">
    <property type="entry name" value="ANK_REP_REGION"/>
    <property type="match status" value="2"/>
</dbReference>
<proteinExistence type="predicted"/>
<keyword evidence="1" id="KW-0677">Repeat</keyword>
<dbReference type="PhylomeDB" id="A0A0G4H550"/>
<dbReference type="PANTHER" id="PTHR24198:SF165">
    <property type="entry name" value="ANKYRIN REPEAT-CONTAINING PROTEIN-RELATED"/>
    <property type="match status" value="1"/>
</dbReference>
<dbReference type="Gene3D" id="1.25.40.20">
    <property type="entry name" value="Ankyrin repeat-containing domain"/>
    <property type="match status" value="2"/>
</dbReference>
<dbReference type="InterPro" id="IPR002110">
    <property type="entry name" value="Ankyrin_rpt"/>
</dbReference>
<feature type="compositionally biased region" description="Low complexity" evidence="4">
    <location>
        <begin position="71"/>
        <end position="90"/>
    </location>
</feature>
<name>A0A0G4H550_9ALVE</name>
<dbReference type="VEuPathDB" id="CryptoDB:Cvel_836"/>
<dbReference type="SMART" id="SM00248">
    <property type="entry name" value="ANK"/>
    <property type="match status" value="4"/>
</dbReference>
<accession>A0A0G4H550</accession>
<dbReference type="SUPFAM" id="SSF48403">
    <property type="entry name" value="Ankyrin repeat"/>
    <property type="match status" value="1"/>
</dbReference>
<dbReference type="InterPro" id="IPR036770">
    <property type="entry name" value="Ankyrin_rpt-contain_sf"/>
</dbReference>
<keyword evidence="2 3" id="KW-0040">ANK repeat</keyword>
<evidence type="ECO:0000313" key="5">
    <source>
        <dbReference type="EMBL" id="CEM38705.1"/>
    </source>
</evidence>
<dbReference type="AlphaFoldDB" id="A0A0G4H550"/>
<feature type="region of interest" description="Disordered" evidence="4">
    <location>
        <begin position="1"/>
        <end position="90"/>
    </location>
</feature>
<evidence type="ECO:0000256" key="3">
    <source>
        <dbReference type="PROSITE-ProRule" id="PRU00023"/>
    </source>
</evidence>
<dbReference type="PIRSF" id="PIRSF000654">
    <property type="entry name" value="Integrin-linked_kinase"/>
    <property type="match status" value="1"/>
</dbReference>
<feature type="compositionally biased region" description="Polar residues" evidence="4">
    <location>
        <begin position="14"/>
        <end position="49"/>
    </location>
</feature>
<evidence type="ECO:0000256" key="1">
    <source>
        <dbReference type="ARBA" id="ARBA00022737"/>
    </source>
</evidence>
<feature type="repeat" description="ANK" evidence="3">
    <location>
        <begin position="165"/>
        <end position="197"/>
    </location>
</feature>
<feature type="repeat" description="ANK" evidence="3">
    <location>
        <begin position="131"/>
        <end position="164"/>
    </location>
</feature>
<sequence length="261" mass="26705">MPRHFPEVLEAQAANKTPQCSVPKSGTLFRNTRPVSDQKGSNATSNGNRSAVAHGSMKPKDHSGSTRKAEAPATHTTAAEASSSASPSSPIGAGAPLSGLLAAAAEGKSAELRTLLAEAKGTPSSAEKDSQGHTPLILSARAGHKEACETILGFPGADLEAQDNTGATALVSAVQCGHTGVVEVLLKAGANVHPQNAYGWTALMFASSRDFSEICSLLLNAGADPRVKNGKGETARCLASRKSNTRVMELLGGEGEDDQPA</sequence>
<protein>
    <submittedName>
        <fullName evidence="5">Uncharacterized protein</fullName>
    </submittedName>
</protein>
<dbReference type="PROSITE" id="PS50088">
    <property type="entry name" value="ANK_REPEAT"/>
    <property type="match status" value="3"/>
</dbReference>
<evidence type="ECO:0000256" key="2">
    <source>
        <dbReference type="ARBA" id="ARBA00023043"/>
    </source>
</evidence>
<feature type="compositionally biased region" description="Basic and acidic residues" evidence="4">
    <location>
        <begin position="58"/>
        <end position="70"/>
    </location>
</feature>
<reference evidence="5" key="1">
    <citation type="submission" date="2014-11" db="EMBL/GenBank/DDBJ databases">
        <authorList>
            <person name="Otto D Thomas"/>
            <person name="Naeem Raeece"/>
        </authorList>
    </citation>
    <scope>NUCLEOTIDE SEQUENCE</scope>
</reference>
<dbReference type="EMBL" id="CDMZ01001876">
    <property type="protein sequence ID" value="CEM38705.1"/>
    <property type="molecule type" value="Genomic_DNA"/>
</dbReference>
<organism evidence="5">
    <name type="scientific">Chromera velia CCMP2878</name>
    <dbReference type="NCBI Taxonomy" id="1169474"/>
    <lineage>
        <taxon>Eukaryota</taxon>
        <taxon>Sar</taxon>
        <taxon>Alveolata</taxon>
        <taxon>Colpodellida</taxon>
        <taxon>Chromeraceae</taxon>
        <taxon>Chromera</taxon>
    </lineage>
</organism>
<dbReference type="Pfam" id="PF12796">
    <property type="entry name" value="Ank_2"/>
    <property type="match status" value="1"/>
</dbReference>
<dbReference type="PANTHER" id="PTHR24198">
    <property type="entry name" value="ANKYRIN REPEAT AND PROTEIN KINASE DOMAIN-CONTAINING PROTEIN"/>
    <property type="match status" value="1"/>
</dbReference>
<evidence type="ECO:0000256" key="4">
    <source>
        <dbReference type="SAM" id="MobiDB-lite"/>
    </source>
</evidence>
<gene>
    <name evidence="5" type="ORF">Cvel_836</name>
</gene>
<dbReference type="PRINTS" id="PR01415">
    <property type="entry name" value="ANKYRIN"/>
</dbReference>
<feature type="repeat" description="ANK" evidence="3">
    <location>
        <begin position="198"/>
        <end position="230"/>
    </location>
</feature>